<dbReference type="SUPFAM" id="SSF46785">
    <property type="entry name" value="Winged helix' DNA-binding domain"/>
    <property type="match status" value="1"/>
</dbReference>
<evidence type="ECO:0000313" key="3">
    <source>
        <dbReference type="Proteomes" id="UP000019678"/>
    </source>
</evidence>
<dbReference type="PANTHER" id="PTHR38600">
    <property type="entry name" value="TRANSCRIPTIONAL REGULATORY PROTEIN"/>
    <property type="match status" value="1"/>
</dbReference>
<dbReference type="PROSITE" id="PS50987">
    <property type="entry name" value="HTH_ARSR_2"/>
    <property type="match status" value="1"/>
</dbReference>
<feature type="domain" description="HTH arsR-type" evidence="1">
    <location>
        <begin position="1"/>
        <end position="96"/>
    </location>
</feature>
<dbReference type="InterPro" id="IPR036390">
    <property type="entry name" value="WH_DNA-bd_sf"/>
</dbReference>
<dbReference type="STRING" id="1192034.CAP_6019"/>
<keyword evidence="3" id="KW-1185">Reference proteome</keyword>
<dbReference type="InterPro" id="IPR036388">
    <property type="entry name" value="WH-like_DNA-bd_sf"/>
</dbReference>
<sequence length="108" mass="11961">MRLLHVRDSVSVFAALGDETRLQIVARLCKEGPASIVRLSEGFAMSRQAITKHLHVLEGAGLVRGSRPGRESVWELLPERLDVARASLDQISAEWDAALGRLKDFVEK</sequence>
<dbReference type="NCBIfam" id="NF033788">
    <property type="entry name" value="HTH_metalloreg"/>
    <property type="match status" value="1"/>
</dbReference>
<proteinExistence type="predicted"/>
<organism evidence="2 3">
    <name type="scientific">Chondromyces apiculatus DSM 436</name>
    <dbReference type="NCBI Taxonomy" id="1192034"/>
    <lineage>
        <taxon>Bacteria</taxon>
        <taxon>Pseudomonadati</taxon>
        <taxon>Myxococcota</taxon>
        <taxon>Polyangia</taxon>
        <taxon>Polyangiales</taxon>
        <taxon>Polyangiaceae</taxon>
        <taxon>Chondromyces</taxon>
    </lineage>
</organism>
<dbReference type="EMBL" id="ASRX01000005">
    <property type="protein sequence ID" value="EYF08258.1"/>
    <property type="molecule type" value="Genomic_DNA"/>
</dbReference>
<gene>
    <name evidence="2" type="ORF">CAP_6019</name>
</gene>
<dbReference type="InterPro" id="IPR011991">
    <property type="entry name" value="ArsR-like_HTH"/>
</dbReference>
<dbReference type="Proteomes" id="UP000019678">
    <property type="component" value="Unassembled WGS sequence"/>
</dbReference>
<comment type="caution">
    <text evidence="2">The sequence shown here is derived from an EMBL/GenBank/DDBJ whole genome shotgun (WGS) entry which is preliminary data.</text>
</comment>
<dbReference type="PANTHER" id="PTHR38600:SF2">
    <property type="entry name" value="SLL0088 PROTEIN"/>
    <property type="match status" value="1"/>
</dbReference>
<dbReference type="Gene3D" id="1.10.10.10">
    <property type="entry name" value="Winged helix-like DNA-binding domain superfamily/Winged helix DNA-binding domain"/>
    <property type="match status" value="1"/>
</dbReference>
<dbReference type="SMART" id="SM00418">
    <property type="entry name" value="HTH_ARSR"/>
    <property type="match status" value="1"/>
</dbReference>
<protein>
    <submittedName>
        <fullName evidence="2">Transcriptional regulator, ArsR family</fullName>
    </submittedName>
</protein>
<dbReference type="AlphaFoldDB" id="A0A017TG33"/>
<evidence type="ECO:0000313" key="2">
    <source>
        <dbReference type="EMBL" id="EYF08258.1"/>
    </source>
</evidence>
<name>A0A017TG33_9BACT</name>
<dbReference type="GO" id="GO:0003700">
    <property type="term" value="F:DNA-binding transcription factor activity"/>
    <property type="evidence" value="ECO:0007669"/>
    <property type="project" value="InterPro"/>
</dbReference>
<dbReference type="OrthoDB" id="9791888at2"/>
<accession>A0A017TG33</accession>
<dbReference type="PRINTS" id="PR00778">
    <property type="entry name" value="HTHARSR"/>
</dbReference>
<evidence type="ECO:0000259" key="1">
    <source>
        <dbReference type="PROSITE" id="PS50987"/>
    </source>
</evidence>
<dbReference type="Pfam" id="PF12840">
    <property type="entry name" value="HTH_20"/>
    <property type="match status" value="1"/>
</dbReference>
<dbReference type="eggNOG" id="COG0640">
    <property type="taxonomic scope" value="Bacteria"/>
</dbReference>
<dbReference type="RefSeq" id="WP_044236223.1">
    <property type="nucleotide sequence ID" value="NZ_ASRX01000005.1"/>
</dbReference>
<dbReference type="CDD" id="cd00090">
    <property type="entry name" value="HTH_ARSR"/>
    <property type="match status" value="1"/>
</dbReference>
<dbReference type="InterPro" id="IPR001845">
    <property type="entry name" value="HTH_ArsR_DNA-bd_dom"/>
</dbReference>
<reference evidence="2 3" key="1">
    <citation type="submission" date="2013-05" db="EMBL/GenBank/DDBJ databases">
        <title>Genome assembly of Chondromyces apiculatus DSM 436.</title>
        <authorList>
            <person name="Sharma G."/>
            <person name="Khatri I."/>
            <person name="Kaur C."/>
            <person name="Mayilraj S."/>
            <person name="Subramanian S."/>
        </authorList>
    </citation>
    <scope>NUCLEOTIDE SEQUENCE [LARGE SCALE GENOMIC DNA]</scope>
    <source>
        <strain evidence="2 3">DSM 436</strain>
    </source>
</reference>